<dbReference type="PROSITE" id="PS51354">
    <property type="entry name" value="GLUTAREDOXIN_2"/>
    <property type="match status" value="1"/>
</dbReference>
<dbReference type="PANTHER" id="PTHR45669:SF18">
    <property type="entry name" value="GLUTAREDOXIN FAMILY PROTEIN"/>
    <property type="match status" value="1"/>
</dbReference>
<gene>
    <name evidence="1" type="ORF">ILEXP_LOCUS612</name>
</gene>
<reference evidence="1 2" key="1">
    <citation type="submission" date="2024-02" db="EMBL/GenBank/DDBJ databases">
        <authorList>
            <person name="Vignale AGUSTIN F."/>
            <person name="Sosa J E."/>
            <person name="Modenutti C."/>
        </authorList>
    </citation>
    <scope>NUCLEOTIDE SEQUENCE [LARGE SCALE GENOMIC DNA]</scope>
</reference>
<dbReference type="AlphaFoldDB" id="A0ABC8QQT5"/>
<dbReference type="Pfam" id="PF23733">
    <property type="entry name" value="GRXCR1-2_C"/>
    <property type="match status" value="1"/>
</dbReference>
<dbReference type="Gene3D" id="3.40.30.10">
    <property type="entry name" value="Glutaredoxin"/>
    <property type="match status" value="1"/>
</dbReference>
<accession>A0ABC8QQT5</accession>
<dbReference type="EMBL" id="CAUOFW020000115">
    <property type="protein sequence ID" value="CAK9133695.1"/>
    <property type="molecule type" value="Genomic_DNA"/>
</dbReference>
<dbReference type="InterPro" id="IPR036249">
    <property type="entry name" value="Thioredoxin-like_sf"/>
</dbReference>
<dbReference type="Proteomes" id="UP001642360">
    <property type="component" value="Unassembled WGS sequence"/>
</dbReference>
<comment type="caution">
    <text evidence="1">The sequence shown here is derived from an EMBL/GenBank/DDBJ whole genome shotgun (WGS) entry which is preliminary data.</text>
</comment>
<organism evidence="1 2">
    <name type="scientific">Ilex paraguariensis</name>
    <name type="common">yerba mate</name>
    <dbReference type="NCBI Taxonomy" id="185542"/>
    <lineage>
        <taxon>Eukaryota</taxon>
        <taxon>Viridiplantae</taxon>
        <taxon>Streptophyta</taxon>
        <taxon>Embryophyta</taxon>
        <taxon>Tracheophyta</taxon>
        <taxon>Spermatophyta</taxon>
        <taxon>Magnoliopsida</taxon>
        <taxon>eudicotyledons</taxon>
        <taxon>Gunneridae</taxon>
        <taxon>Pentapetalae</taxon>
        <taxon>asterids</taxon>
        <taxon>campanulids</taxon>
        <taxon>Aquifoliales</taxon>
        <taxon>Aquifoliaceae</taxon>
        <taxon>Ilex</taxon>
    </lineage>
</organism>
<evidence type="ECO:0000313" key="1">
    <source>
        <dbReference type="EMBL" id="CAK9133695.1"/>
    </source>
</evidence>
<evidence type="ECO:0000313" key="2">
    <source>
        <dbReference type="Proteomes" id="UP001642360"/>
    </source>
</evidence>
<dbReference type="SUPFAM" id="SSF52833">
    <property type="entry name" value="Thioredoxin-like"/>
    <property type="match status" value="1"/>
</dbReference>
<keyword evidence="2" id="KW-1185">Reference proteome</keyword>
<sequence>MLANRDYEKVDKSECVRIDDKSSRPQVTIFDCIENDYTVITMRSKDKPNLLFDTVCTLTDMLYVVFHGVVHTGRMEAFSDVIVMIVVVLDSSFSLTSIKNSFGETKELQSALGGKAVSLPQVFIRGKHIGGVDEIKQLHEVGELAKLLEGFSAQDPGIVCDNCGDARIVSCLNCNGSRKVFEEEEGKLRRCSDCNENGLISCPNCCS</sequence>
<proteinExistence type="predicted"/>
<evidence type="ECO:0008006" key="3">
    <source>
        <dbReference type="Google" id="ProtNLM"/>
    </source>
</evidence>
<protein>
    <recommendedName>
        <fullName evidence="3">Glutaredoxin domain-containing protein</fullName>
    </recommendedName>
</protein>
<name>A0ABC8QQT5_9AQUA</name>
<dbReference type="PANTHER" id="PTHR45669">
    <property type="entry name" value="GLUTAREDOXIN DOMAIN-CONTAINING CYSTEINE-RICH PROTEIN CG12206-RELATED"/>
    <property type="match status" value="1"/>
</dbReference>